<accession>A0AAX3BCP9</accession>
<dbReference type="GO" id="GO:0004359">
    <property type="term" value="F:glutaminase activity"/>
    <property type="evidence" value="ECO:0007669"/>
    <property type="project" value="UniProtKB-EC"/>
</dbReference>
<dbReference type="AlphaFoldDB" id="A0AAX3BCP9"/>
<dbReference type="PROSITE" id="PS51273">
    <property type="entry name" value="GATASE_TYPE_1"/>
    <property type="match status" value="1"/>
</dbReference>
<evidence type="ECO:0000313" key="13">
    <source>
        <dbReference type="EMBL" id="URA09979.1"/>
    </source>
</evidence>
<comment type="catalytic activity">
    <reaction evidence="8 10">
        <text>5-[(5-phospho-1-deoxy-D-ribulos-1-ylimino)methylamino]-1-(5-phospho-beta-D-ribosyl)imidazole-4-carboxamide + L-glutamine = D-erythro-1-(imidazol-4-yl)glycerol 3-phosphate + 5-amino-1-(5-phospho-beta-D-ribosyl)imidazole-4-carboxamide + L-glutamate + H(+)</text>
        <dbReference type="Rhea" id="RHEA:24793"/>
        <dbReference type="ChEBI" id="CHEBI:15378"/>
        <dbReference type="ChEBI" id="CHEBI:29985"/>
        <dbReference type="ChEBI" id="CHEBI:58278"/>
        <dbReference type="ChEBI" id="CHEBI:58359"/>
        <dbReference type="ChEBI" id="CHEBI:58475"/>
        <dbReference type="ChEBI" id="CHEBI:58525"/>
        <dbReference type="EC" id="4.3.2.10"/>
    </reaction>
</comment>
<evidence type="ECO:0000256" key="9">
    <source>
        <dbReference type="ARBA" id="ARBA00049534"/>
    </source>
</evidence>
<dbReference type="Proteomes" id="UP001056539">
    <property type="component" value="Chromosome"/>
</dbReference>
<feature type="active site" evidence="10 11">
    <location>
        <position position="186"/>
    </location>
</feature>
<reference evidence="13" key="2">
    <citation type="submission" date="2022-06" db="EMBL/GenBank/DDBJ databases">
        <title>Thermospira aquatica gen. nov., sp. nov.</title>
        <authorList>
            <person name="Ben Ali Gam Z."/>
            <person name="Labat M."/>
        </authorList>
    </citation>
    <scope>NUCLEOTIDE SEQUENCE</scope>
    <source>
        <strain evidence="13">F1F22</strain>
    </source>
</reference>
<comment type="subunit">
    <text evidence="2 10">Heterodimer of HisH and HisF.</text>
</comment>
<dbReference type="EMBL" id="CP073355">
    <property type="protein sequence ID" value="URA09979.1"/>
    <property type="molecule type" value="Genomic_DNA"/>
</dbReference>
<dbReference type="RefSeq" id="WP_271435111.1">
    <property type="nucleotide sequence ID" value="NZ_CP073355.1"/>
</dbReference>
<dbReference type="GO" id="GO:0000105">
    <property type="term" value="P:L-histidine biosynthetic process"/>
    <property type="evidence" value="ECO:0007669"/>
    <property type="project" value="UniProtKB-UniRule"/>
</dbReference>
<feature type="active site" evidence="10 11">
    <location>
        <position position="184"/>
    </location>
</feature>
<keyword evidence="3 10" id="KW-0028">Amino-acid biosynthesis</keyword>
<dbReference type="GO" id="GO:0000107">
    <property type="term" value="F:imidazoleglycerol-phosphate synthase activity"/>
    <property type="evidence" value="ECO:0007669"/>
    <property type="project" value="UniProtKB-UniRule"/>
</dbReference>
<name>A0AAX3BCP9_9SPIR</name>
<dbReference type="PIRSF" id="PIRSF000495">
    <property type="entry name" value="Amidotransf_hisH"/>
    <property type="match status" value="1"/>
</dbReference>
<dbReference type="InterPro" id="IPR010139">
    <property type="entry name" value="Imidazole-glycPsynth_HisH"/>
</dbReference>
<evidence type="ECO:0000256" key="3">
    <source>
        <dbReference type="ARBA" id="ARBA00022605"/>
    </source>
</evidence>
<dbReference type="InterPro" id="IPR017926">
    <property type="entry name" value="GATASE"/>
</dbReference>
<dbReference type="EC" id="3.5.1.2" evidence="10"/>
<dbReference type="Pfam" id="PF00117">
    <property type="entry name" value="GATase"/>
    <property type="match status" value="1"/>
</dbReference>
<dbReference type="GO" id="GO:0016829">
    <property type="term" value="F:lyase activity"/>
    <property type="evidence" value="ECO:0007669"/>
    <property type="project" value="UniProtKB-KW"/>
</dbReference>
<dbReference type="GO" id="GO:0005737">
    <property type="term" value="C:cytoplasm"/>
    <property type="evidence" value="ECO:0007669"/>
    <property type="project" value="UniProtKB-SubCell"/>
</dbReference>
<comment type="subcellular location">
    <subcellularLocation>
        <location evidence="10">Cytoplasm</location>
    </subcellularLocation>
</comment>
<keyword evidence="10" id="KW-0963">Cytoplasm</keyword>
<proteinExistence type="inferred from homology"/>
<evidence type="ECO:0000256" key="5">
    <source>
        <dbReference type="ARBA" id="ARBA00022962"/>
    </source>
</evidence>
<keyword evidence="14" id="KW-1185">Reference proteome</keyword>
<sequence>MIAIVDYNMGNIASVYNAFVRIGVASEKLKVIRTAQEIEQASALVLPGVGAFNDAMMHLREQNLVHAIQRHVQQQKPLLGICLGYQLLFEEGEEGNKTEGLGLVQGNVVRFSIDLPIPHIGWSTTILRQNKEIFDSLPQNVYFYYDHAYYPEVKESDVIACETEYGIRYVSGIQKGLTFGFQFHPEKSHTFGLRLLSNFVSILSERGFI</sequence>
<dbReference type="PANTHER" id="PTHR42701:SF1">
    <property type="entry name" value="IMIDAZOLE GLYCEROL PHOSPHATE SYNTHASE SUBUNIT HISH"/>
    <property type="match status" value="1"/>
</dbReference>
<dbReference type="NCBIfam" id="TIGR01855">
    <property type="entry name" value="IMP_synth_hisH"/>
    <property type="match status" value="1"/>
</dbReference>
<keyword evidence="5 10" id="KW-0315">Glutamine amidotransferase</keyword>
<dbReference type="KEGG" id="taqu:KDW03_10935"/>
<comment type="pathway">
    <text evidence="1 10">Amino-acid biosynthesis; L-histidine biosynthesis; L-histidine from 5-phospho-alpha-D-ribose 1-diphosphate: step 5/9.</text>
</comment>
<evidence type="ECO:0000256" key="8">
    <source>
        <dbReference type="ARBA" id="ARBA00047838"/>
    </source>
</evidence>
<dbReference type="Gene3D" id="3.40.50.880">
    <property type="match status" value="1"/>
</dbReference>
<feature type="domain" description="Glutamine amidotransferase" evidence="12">
    <location>
        <begin position="4"/>
        <end position="200"/>
    </location>
</feature>
<evidence type="ECO:0000313" key="14">
    <source>
        <dbReference type="Proteomes" id="UP001056539"/>
    </source>
</evidence>
<evidence type="ECO:0000259" key="12">
    <source>
        <dbReference type="Pfam" id="PF00117"/>
    </source>
</evidence>
<dbReference type="CDD" id="cd01748">
    <property type="entry name" value="GATase1_IGP_Synthase"/>
    <property type="match status" value="1"/>
</dbReference>
<dbReference type="EC" id="4.3.2.10" evidence="10"/>
<evidence type="ECO:0000256" key="1">
    <source>
        <dbReference type="ARBA" id="ARBA00005091"/>
    </source>
</evidence>
<keyword evidence="6 10" id="KW-0368">Histidine biosynthesis</keyword>
<evidence type="ECO:0000256" key="4">
    <source>
        <dbReference type="ARBA" id="ARBA00022801"/>
    </source>
</evidence>
<dbReference type="SUPFAM" id="SSF52317">
    <property type="entry name" value="Class I glutamine amidotransferase-like"/>
    <property type="match status" value="1"/>
</dbReference>
<evidence type="ECO:0000256" key="11">
    <source>
        <dbReference type="PIRSR" id="PIRSR000495-1"/>
    </source>
</evidence>
<protein>
    <recommendedName>
        <fullName evidence="10">Imidazole glycerol phosphate synthase subunit HisH</fullName>
        <ecNumber evidence="10">4.3.2.10</ecNumber>
    </recommendedName>
    <alternativeName>
        <fullName evidence="10">IGP synthase glutaminase subunit</fullName>
        <ecNumber evidence="10">3.5.1.2</ecNumber>
    </alternativeName>
    <alternativeName>
        <fullName evidence="10">IGP synthase subunit HisH</fullName>
    </alternativeName>
    <alternativeName>
        <fullName evidence="10">ImGP synthase subunit HisH</fullName>
        <shortName evidence="10">IGPS subunit HisH</shortName>
    </alternativeName>
</protein>
<organism evidence="13 14">
    <name type="scientific">Thermospira aquatica</name>
    <dbReference type="NCBI Taxonomy" id="2828656"/>
    <lineage>
        <taxon>Bacteria</taxon>
        <taxon>Pseudomonadati</taxon>
        <taxon>Spirochaetota</taxon>
        <taxon>Spirochaetia</taxon>
        <taxon>Brevinematales</taxon>
        <taxon>Thermospiraceae</taxon>
        <taxon>Thermospira</taxon>
    </lineage>
</organism>
<evidence type="ECO:0000256" key="6">
    <source>
        <dbReference type="ARBA" id="ARBA00023102"/>
    </source>
</evidence>
<dbReference type="PANTHER" id="PTHR42701">
    <property type="entry name" value="IMIDAZOLE GLYCEROL PHOSPHATE SYNTHASE SUBUNIT HISH"/>
    <property type="match status" value="1"/>
</dbReference>
<comment type="catalytic activity">
    <reaction evidence="9 10">
        <text>L-glutamine + H2O = L-glutamate + NH4(+)</text>
        <dbReference type="Rhea" id="RHEA:15889"/>
        <dbReference type="ChEBI" id="CHEBI:15377"/>
        <dbReference type="ChEBI" id="CHEBI:28938"/>
        <dbReference type="ChEBI" id="CHEBI:29985"/>
        <dbReference type="ChEBI" id="CHEBI:58359"/>
        <dbReference type="EC" id="3.5.1.2"/>
    </reaction>
</comment>
<keyword evidence="4 10" id="KW-0378">Hydrolase</keyword>
<comment type="function">
    <text evidence="10">IGPS catalyzes the conversion of PRFAR and glutamine to IGP, AICAR and glutamate. The HisH subunit catalyzes the hydrolysis of glutamine to glutamate and ammonia as part of the synthesis of IGP and AICAR. The resulting ammonia molecule is channeled to the active site of HisF.</text>
</comment>
<feature type="active site" description="Nucleophile" evidence="10 11">
    <location>
        <position position="82"/>
    </location>
</feature>
<gene>
    <name evidence="10 13" type="primary">hisH</name>
    <name evidence="13" type="ORF">KDW03_10935</name>
</gene>
<keyword evidence="7 10" id="KW-0456">Lyase</keyword>
<evidence type="ECO:0000256" key="10">
    <source>
        <dbReference type="HAMAP-Rule" id="MF_00278"/>
    </source>
</evidence>
<dbReference type="HAMAP" id="MF_00278">
    <property type="entry name" value="HisH"/>
    <property type="match status" value="1"/>
</dbReference>
<dbReference type="InterPro" id="IPR029062">
    <property type="entry name" value="Class_I_gatase-like"/>
</dbReference>
<reference evidence="13" key="1">
    <citation type="submission" date="2021-04" db="EMBL/GenBank/DDBJ databases">
        <authorList>
            <person name="Postec A."/>
        </authorList>
    </citation>
    <scope>NUCLEOTIDE SEQUENCE</scope>
    <source>
        <strain evidence="13">F1F22</strain>
    </source>
</reference>
<evidence type="ECO:0000256" key="7">
    <source>
        <dbReference type="ARBA" id="ARBA00023239"/>
    </source>
</evidence>
<evidence type="ECO:0000256" key="2">
    <source>
        <dbReference type="ARBA" id="ARBA00011152"/>
    </source>
</evidence>